<keyword evidence="1" id="KW-0812">Transmembrane</keyword>
<dbReference type="SUPFAM" id="SSF48230">
    <property type="entry name" value="Chondroitin AC/alginate lyase"/>
    <property type="match status" value="1"/>
</dbReference>
<organism evidence="2 3">
    <name type="scientific">Cerrena zonata</name>
    <dbReference type="NCBI Taxonomy" id="2478898"/>
    <lineage>
        <taxon>Eukaryota</taxon>
        <taxon>Fungi</taxon>
        <taxon>Dikarya</taxon>
        <taxon>Basidiomycota</taxon>
        <taxon>Agaricomycotina</taxon>
        <taxon>Agaricomycetes</taxon>
        <taxon>Polyporales</taxon>
        <taxon>Cerrenaceae</taxon>
        <taxon>Cerrena</taxon>
    </lineage>
</organism>
<keyword evidence="3" id="KW-1185">Reference proteome</keyword>
<proteinExistence type="predicted"/>
<evidence type="ECO:0000313" key="3">
    <source>
        <dbReference type="Proteomes" id="UP001385951"/>
    </source>
</evidence>
<gene>
    <name evidence="2" type="ORF">QCA50_002502</name>
</gene>
<comment type="caution">
    <text evidence="2">The sequence shown here is derived from an EMBL/GenBank/DDBJ whole genome shotgun (WGS) entry which is preliminary data.</text>
</comment>
<keyword evidence="1" id="KW-0472">Membrane</keyword>
<name>A0AAW0GTJ5_9APHY</name>
<feature type="transmembrane region" description="Helical" evidence="1">
    <location>
        <begin position="41"/>
        <end position="62"/>
    </location>
</feature>
<evidence type="ECO:0000313" key="2">
    <source>
        <dbReference type="EMBL" id="KAK7695312.1"/>
    </source>
</evidence>
<dbReference type="EMBL" id="JASBNA010000002">
    <property type="protein sequence ID" value="KAK7695312.1"/>
    <property type="molecule type" value="Genomic_DNA"/>
</dbReference>
<keyword evidence="1" id="KW-1133">Transmembrane helix</keyword>
<dbReference type="Gene3D" id="2.70.98.70">
    <property type="match status" value="1"/>
</dbReference>
<sequence>MSSNPNYHNANNTPYGSGDPYYSASTGYITPMPMKKRTSNWLKIGVPVLIVVILGAVLGGVLGTRASKKNSDSSSSAQGDTASGAAAASSAVSVKNAIGVFPTATNSQYLLPIYPSATNTAAFTKPTFVPSNNAAIAWPKDPFQPSNPSKTTTRTDRPRIIAPAYKWEVLPNLIASDPYLKFFNDTIFGNATDYYGLQPVVYNLDGGNGILDNAREIKERVKAFSYVYRMTNDTKWVDRLWTELQNAVSDKFGPTDDTKWNPSHFLDTAELTAAFGIAYDWLHDIWSDDQKSTIRSNIITFGLNRGVIAYSNSDNKFTGWWTNNTRGNWNCVCNGGLTLGALAILGDDTTNTAEQILGLTVDNAVTNCAQAVSSDGSWRETANYDYFGTTGHAEMASALMTATGSDFGILTSNKAYGLNGLYRMYVDGPGSLFAYGDHGPPKFSTTANAVLLYGDYYNHPEYVLFQRDQHDAPEPWSMFWYNPSVSGAFWDNMPLDHIFEDPDTAWTSMRSSWTDQNALYVAMKAGSLHLAQNHNDLDDGDFVMDAFGTRFIGELGSGDYLSTNYFSGDNQDDDRWLYYRKRTEGQNCVLVNKQNQLVTAAPTAKGETDNTAQGSSTVFDVPSGSTAYWVADLTSSYNDVTSYKRGIRMINDRKQVLLQDDITASQSIMWRIHTNATVTVDTSGTSATMKIGDSTVVMTILNPTSEMKITTGDAVRFSDDPALPTGQVDQPNPGVTVVMINADAGTKSIQVLFNPQWEGMSSSDFKTPPSVALDQWTLTSHN</sequence>
<evidence type="ECO:0008006" key="4">
    <source>
        <dbReference type="Google" id="ProtNLM"/>
    </source>
</evidence>
<evidence type="ECO:0000256" key="1">
    <source>
        <dbReference type="SAM" id="Phobius"/>
    </source>
</evidence>
<dbReference type="Proteomes" id="UP001385951">
    <property type="component" value="Unassembled WGS sequence"/>
</dbReference>
<protein>
    <recommendedName>
        <fullName evidence="4">Heparinase II/III family protein</fullName>
    </recommendedName>
</protein>
<dbReference type="PANTHER" id="PTHR38045">
    <property type="entry name" value="CHROMOSOME 1, WHOLE GENOME SHOTGUN SEQUENCE"/>
    <property type="match status" value="1"/>
</dbReference>
<dbReference type="InterPro" id="IPR008929">
    <property type="entry name" value="Chondroitin_lyas"/>
</dbReference>
<dbReference type="PANTHER" id="PTHR38045:SF1">
    <property type="entry name" value="HEPARINASE II_III-LIKE PROTEIN"/>
    <property type="match status" value="1"/>
</dbReference>
<reference evidence="2 3" key="1">
    <citation type="submission" date="2022-09" db="EMBL/GenBank/DDBJ databases">
        <authorList>
            <person name="Palmer J.M."/>
        </authorList>
    </citation>
    <scope>NUCLEOTIDE SEQUENCE [LARGE SCALE GENOMIC DNA]</scope>
    <source>
        <strain evidence="2 3">DSM 7382</strain>
    </source>
</reference>
<dbReference type="Gene3D" id="1.50.10.100">
    <property type="entry name" value="Chondroitin AC/alginate lyase"/>
    <property type="match status" value="1"/>
</dbReference>
<dbReference type="AlphaFoldDB" id="A0AAW0GTJ5"/>
<accession>A0AAW0GTJ5</accession>